<evidence type="ECO:0008006" key="3">
    <source>
        <dbReference type="Google" id="ProtNLM"/>
    </source>
</evidence>
<protein>
    <recommendedName>
        <fullName evidence="3">Phage gp6-like head-tail connector protein</fullName>
    </recommendedName>
</protein>
<dbReference type="AlphaFoldDB" id="A0A6B3RF84"/>
<proteinExistence type="predicted"/>
<dbReference type="InterPro" id="IPR011738">
    <property type="entry name" value="Phage_CHP"/>
</dbReference>
<dbReference type="RefSeq" id="WP_164609868.1">
    <property type="nucleotide sequence ID" value="NZ_JAAIKE010000001.1"/>
</dbReference>
<dbReference type="Proteomes" id="UP000481421">
    <property type="component" value="Unassembled WGS sequence"/>
</dbReference>
<dbReference type="EMBL" id="JAAIKE010000001">
    <property type="protein sequence ID" value="NEX44754.1"/>
    <property type="molecule type" value="Genomic_DNA"/>
</dbReference>
<sequence length="200" mass="21196">MILTEQTVVPLAVLPIQAMKDHLRLGSGFADDGMQDGLIAAHLRASMAMIEGRTGKALLARRFLLRLSRWREDRGAQSLPMAPVLSLASVTLRDAAGTPTVVNPGSYSLEPDMSRPRLRGVGCHLPPIPEDGAAEILFDAGFGPAWSDVPADLAQAVLLLAAEFYEVRHSGGAGAAALPLTVQALIERWRTVRVLGGGSA</sequence>
<dbReference type="NCBIfam" id="TIGR02215">
    <property type="entry name" value="phage_chp_gp8"/>
    <property type="match status" value="1"/>
</dbReference>
<name>A0A6B3RF84_9RHOB</name>
<evidence type="ECO:0000313" key="1">
    <source>
        <dbReference type="EMBL" id="NEX44754.1"/>
    </source>
</evidence>
<reference evidence="1 2" key="1">
    <citation type="submission" date="2020-02" db="EMBL/GenBank/DDBJ databases">
        <title>Rhodobacter algicola sp. nov., isolated from microalga culture.</title>
        <authorList>
            <person name="Park C.-Y."/>
        </authorList>
    </citation>
    <scope>NUCLEOTIDE SEQUENCE [LARGE SCALE GENOMIC DNA]</scope>
    <source>
        <strain evidence="1 2">ETT8</strain>
    </source>
</reference>
<keyword evidence="2" id="KW-1185">Reference proteome</keyword>
<accession>A0A6B3RF84</accession>
<organism evidence="1 2">
    <name type="scientific">Pseudotabrizicola algicola</name>
    <dbReference type="NCBI Taxonomy" id="2709381"/>
    <lineage>
        <taxon>Bacteria</taxon>
        <taxon>Pseudomonadati</taxon>
        <taxon>Pseudomonadota</taxon>
        <taxon>Alphaproteobacteria</taxon>
        <taxon>Rhodobacterales</taxon>
        <taxon>Paracoccaceae</taxon>
        <taxon>Pseudotabrizicola</taxon>
    </lineage>
</organism>
<gene>
    <name evidence="1" type="ORF">G3572_00925</name>
</gene>
<evidence type="ECO:0000313" key="2">
    <source>
        <dbReference type="Proteomes" id="UP000481421"/>
    </source>
</evidence>
<dbReference type="Gene3D" id="1.10.3230.30">
    <property type="entry name" value="Phage gp6-like head-tail connector protein"/>
    <property type="match status" value="1"/>
</dbReference>
<comment type="caution">
    <text evidence="1">The sequence shown here is derived from an EMBL/GenBank/DDBJ whole genome shotgun (WGS) entry which is preliminary data.</text>
</comment>